<dbReference type="SMART" id="SM00382">
    <property type="entry name" value="AAA"/>
    <property type="match status" value="1"/>
</dbReference>
<dbReference type="PROSITE" id="PS00211">
    <property type="entry name" value="ABC_TRANSPORTER_1"/>
    <property type="match status" value="1"/>
</dbReference>
<keyword evidence="2" id="KW-0813">Transport</keyword>
<dbReference type="Pfam" id="PF00005">
    <property type="entry name" value="ABC_tran"/>
    <property type="match status" value="1"/>
</dbReference>
<dbReference type="PANTHER" id="PTHR24223">
    <property type="entry name" value="ATP-BINDING CASSETTE SUB-FAMILY C"/>
    <property type="match status" value="1"/>
</dbReference>
<evidence type="ECO:0000256" key="1">
    <source>
        <dbReference type="ARBA" id="ARBA00004370"/>
    </source>
</evidence>
<dbReference type="InterPro" id="IPR036640">
    <property type="entry name" value="ABC1_TM_sf"/>
</dbReference>
<dbReference type="PANTHER" id="PTHR24223:SF415">
    <property type="entry name" value="FI20190P1"/>
    <property type="match status" value="1"/>
</dbReference>
<dbReference type="Pfam" id="PF00664">
    <property type="entry name" value="ABC_membrane"/>
    <property type="match status" value="1"/>
</dbReference>
<evidence type="ECO:0000256" key="6">
    <source>
        <dbReference type="ARBA" id="ARBA00022989"/>
    </source>
</evidence>
<gene>
    <name evidence="12" type="ORF">EWM64_g10080</name>
</gene>
<dbReference type="InterPro" id="IPR050173">
    <property type="entry name" value="ABC_transporter_C-like"/>
</dbReference>
<dbReference type="STRING" id="135208.A0A4Y9ZH39"/>
<dbReference type="Gene3D" id="3.40.50.300">
    <property type="entry name" value="P-loop containing nucleotide triphosphate hydrolases"/>
    <property type="match status" value="1"/>
</dbReference>
<evidence type="ECO:0008006" key="14">
    <source>
        <dbReference type="Google" id="ProtNLM"/>
    </source>
</evidence>
<evidence type="ECO:0000313" key="12">
    <source>
        <dbReference type="EMBL" id="TFY73932.1"/>
    </source>
</evidence>
<feature type="domain" description="ABC transmembrane type-1" evidence="11">
    <location>
        <begin position="173"/>
        <end position="465"/>
    </location>
</feature>
<dbReference type="GO" id="GO:0005524">
    <property type="term" value="F:ATP binding"/>
    <property type="evidence" value="ECO:0007669"/>
    <property type="project" value="UniProtKB-KW"/>
</dbReference>
<keyword evidence="4" id="KW-0547">Nucleotide-binding</keyword>
<feature type="transmembrane region" description="Helical" evidence="9">
    <location>
        <begin position="98"/>
        <end position="119"/>
    </location>
</feature>
<name>A0A4Y9ZH39_9AGAM</name>
<dbReference type="PROSITE" id="PS50929">
    <property type="entry name" value="ABC_TM1F"/>
    <property type="match status" value="1"/>
</dbReference>
<keyword evidence="3 9" id="KW-0812">Transmembrane</keyword>
<evidence type="ECO:0000259" key="11">
    <source>
        <dbReference type="PROSITE" id="PS50929"/>
    </source>
</evidence>
<keyword evidence="7 9" id="KW-0472">Membrane</keyword>
<dbReference type="EMBL" id="SFCI01002422">
    <property type="protein sequence ID" value="TFY73932.1"/>
    <property type="molecule type" value="Genomic_DNA"/>
</dbReference>
<dbReference type="Gene3D" id="1.20.1560.10">
    <property type="entry name" value="ABC transporter type 1, transmembrane domain"/>
    <property type="match status" value="1"/>
</dbReference>
<feature type="transmembrane region" description="Helical" evidence="9">
    <location>
        <begin position="64"/>
        <end position="86"/>
    </location>
</feature>
<dbReference type="CDD" id="cd03250">
    <property type="entry name" value="ABCC_MRP_domain1"/>
    <property type="match status" value="1"/>
</dbReference>
<feature type="transmembrane region" description="Helical" evidence="9">
    <location>
        <begin position="329"/>
        <end position="351"/>
    </location>
</feature>
<evidence type="ECO:0000313" key="13">
    <source>
        <dbReference type="Proteomes" id="UP000298061"/>
    </source>
</evidence>
<dbReference type="GO" id="GO:0140359">
    <property type="term" value="F:ABC-type transporter activity"/>
    <property type="evidence" value="ECO:0007669"/>
    <property type="project" value="InterPro"/>
</dbReference>
<sequence length="776" mass="85827">MRLWHPLALAWIALLETLVWVSIGSFHLVQVRSPINIVQPFGTAATWLYATIRPVIRPKPTPPYGLFTLYGVHLAVSVLGFVGMFYDKYVGCVPLPSGIVLLGHGLNLVAVGGLVAIVLGMPGTNTTLNEDDVWSLSPTLQSRPVFIKFSNTRRATLLRRLWAVNSFDLIPDAVLSFVGVIFNYTGPFFLKRILDAIDPPTESRANAYIYASLAFFCALAKGEAELQHRWFNHRACSRMRSELMASIYDKALKRRDFSGVADKGKGKERRVTEGGKAGLGADEHKASADVGKIMNLMAGDVNGVGALPCLRRCGIADLDVCANRSRRRFLLLLGWSAFAGLAVFIVCWPLSSIIARHSIRIQKGLMAARDKRMGVINELIGAVKFIKFFAWEDRWIQRVLAVREIELKWMIKARVNSILFSVLWSSAPTVVSVISFFTVVMQGNELTVSTAFTTGVAFGRIGTYLDEDEVEEQVSTLKKTRSGHAFSDRNIQKGFGIENRTLKWNRVEERKLGDRQNGNTQPARTSGPDENAETPSTTDIVSASEAGDHWFELRDISVMFPDGQLSVVTGPTASGKTALLMALLGELTTLNGRIIMSKDPSNVNEQGLMHSISYAAQSPWLRHQSIKDNILFGCPYDEKRYNQVIDCCALKPDLAVLEDGDETEIGARGVSLSGGQKARVALARAVYARTKFVLLDDPLSAVDSHTARFLYEKLLLGTLLAHRTVVLVTHHVELILPGTYYLVRMLDGRIDTQGVVGELRKHGILDKLTHDARQFS</sequence>
<feature type="domain" description="ABC transporter" evidence="10">
    <location>
        <begin position="535"/>
        <end position="772"/>
    </location>
</feature>
<feature type="transmembrane region" description="Helical" evidence="9">
    <location>
        <begin position="35"/>
        <end position="52"/>
    </location>
</feature>
<feature type="compositionally biased region" description="Basic and acidic residues" evidence="8">
    <location>
        <begin position="261"/>
        <end position="273"/>
    </location>
</feature>
<accession>A0A4Y9ZH39</accession>
<evidence type="ECO:0000256" key="4">
    <source>
        <dbReference type="ARBA" id="ARBA00022741"/>
    </source>
</evidence>
<organism evidence="12 13">
    <name type="scientific">Hericium alpestre</name>
    <dbReference type="NCBI Taxonomy" id="135208"/>
    <lineage>
        <taxon>Eukaryota</taxon>
        <taxon>Fungi</taxon>
        <taxon>Dikarya</taxon>
        <taxon>Basidiomycota</taxon>
        <taxon>Agaricomycotina</taxon>
        <taxon>Agaricomycetes</taxon>
        <taxon>Russulales</taxon>
        <taxon>Hericiaceae</taxon>
        <taxon>Hericium</taxon>
    </lineage>
</organism>
<dbReference type="CDD" id="cd18596">
    <property type="entry name" value="ABC_6TM_VMR1_D1_like"/>
    <property type="match status" value="1"/>
</dbReference>
<feature type="region of interest" description="Disordered" evidence="8">
    <location>
        <begin position="509"/>
        <end position="538"/>
    </location>
</feature>
<comment type="subcellular location">
    <subcellularLocation>
        <location evidence="1">Membrane</location>
    </subcellularLocation>
</comment>
<dbReference type="SUPFAM" id="SSF90123">
    <property type="entry name" value="ABC transporter transmembrane region"/>
    <property type="match status" value="1"/>
</dbReference>
<dbReference type="SUPFAM" id="SSF52540">
    <property type="entry name" value="P-loop containing nucleoside triphosphate hydrolases"/>
    <property type="match status" value="1"/>
</dbReference>
<dbReference type="Proteomes" id="UP000298061">
    <property type="component" value="Unassembled WGS sequence"/>
</dbReference>
<dbReference type="AlphaFoldDB" id="A0A4Y9ZH39"/>
<keyword evidence="5" id="KW-0067">ATP-binding</keyword>
<evidence type="ECO:0000256" key="7">
    <source>
        <dbReference type="ARBA" id="ARBA00023136"/>
    </source>
</evidence>
<feature type="transmembrane region" description="Helical" evidence="9">
    <location>
        <begin position="161"/>
        <end position="185"/>
    </location>
</feature>
<dbReference type="InterPro" id="IPR027417">
    <property type="entry name" value="P-loop_NTPase"/>
</dbReference>
<keyword evidence="13" id="KW-1185">Reference proteome</keyword>
<dbReference type="OrthoDB" id="6500128at2759"/>
<dbReference type="PROSITE" id="PS50893">
    <property type="entry name" value="ABC_TRANSPORTER_2"/>
    <property type="match status" value="1"/>
</dbReference>
<dbReference type="InterPro" id="IPR003439">
    <property type="entry name" value="ABC_transporter-like_ATP-bd"/>
</dbReference>
<evidence type="ECO:0000256" key="5">
    <source>
        <dbReference type="ARBA" id="ARBA00022840"/>
    </source>
</evidence>
<proteinExistence type="predicted"/>
<feature type="transmembrane region" description="Helical" evidence="9">
    <location>
        <begin position="7"/>
        <end position="29"/>
    </location>
</feature>
<feature type="region of interest" description="Disordered" evidence="8">
    <location>
        <begin position="261"/>
        <end position="280"/>
    </location>
</feature>
<evidence type="ECO:0000259" key="10">
    <source>
        <dbReference type="PROSITE" id="PS50893"/>
    </source>
</evidence>
<evidence type="ECO:0000256" key="3">
    <source>
        <dbReference type="ARBA" id="ARBA00022692"/>
    </source>
</evidence>
<dbReference type="InterPro" id="IPR011527">
    <property type="entry name" value="ABC1_TM_dom"/>
</dbReference>
<protein>
    <recommendedName>
        <fullName evidence="14">ABC transporter domain-containing protein</fullName>
    </recommendedName>
</protein>
<evidence type="ECO:0000256" key="8">
    <source>
        <dbReference type="SAM" id="MobiDB-lite"/>
    </source>
</evidence>
<comment type="caution">
    <text evidence="12">The sequence shown here is derived from an EMBL/GenBank/DDBJ whole genome shotgun (WGS) entry which is preliminary data.</text>
</comment>
<dbReference type="InterPro" id="IPR003593">
    <property type="entry name" value="AAA+_ATPase"/>
</dbReference>
<keyword evidence="6 9" id="KW-1133">Transmembrane helix</keyword>
<dbReference type="InterPro" id="IPR017871">
    <property type="entry name" value="ABC_transporter-like_CS"/>
</dbReference>
<reference evidence="12 13" key="1">
    <citation type="submission" date="2019-02" db="EMBL/GenBank/DDBJ databases">
        <title>Genome sequencing of the rare red list fungi Hericium alpestre (H. flagellum).</title>
        <authorList>
            <person name="Buettner E."/>
            <person name="Kellner H."/>
        </authorList>
    </citation>
    <scope>NUCLEOTIDE SEQUENCE [LARGE SCALE GENOMIC DNA]</scope>
    <source>
        <strain evidence="12 13">DSM 108284</strain>
    </source>
</reference>
<dbReference type="GO" id="GO:0016020">
    <property type="term" value="C:membrane"/>
    <property type="evidence" value="ECO:0007669"/>
    <property type="project" value="UniProtKB-SubCell"/>
</dbReference>
<evidence type="ECO:0000256" key="9">
    <source>
        <dbReference type="SAM" id="Phobius"/>
    </source>
</evidence>
<dbReference type="GO" id="GO:0016887">
    <property type="term" value="F:ATP hydrolysis activity"/>
    <property type="evidence" value="ECO:0007669"/>
    <property type="project" value="InterPro"/>
</dbReference>
<evidence type="ECO:0000256" key="2">
    <source>
        <dbReference type="ARBA" id="ARBA00022448"/>
    </source>
</evidence>